<comment type="similarity">
    <text evidence="3 12">Belongs to the flavoprotein pyridine nucleotide cytochrome reductase family.</text>
</comment>
<evidence type="ECO:0000256" key="4">
    <source>
        <dbReference type="ARBA" id="ARBA00022630"/>
    </source>
</evidence>
<dbReference type="CDD" id="cd06183">
    <property type="entry name" value="cyt_b5_reduct_like"/>
    <property type="match status" value="1"/>
</dbReference>
<dbReference type="InterPro" id="IPR008333">
    <property type="entry name" value="Cbr1-like_FAD-bd_dom"/>
</dbReference>
<evidence type="ECO:0000256" key="7">
    <source>
        <dbReference type="ARBA" id="ARBA00023002"/>
    </source>
</evidence>
<comment type="cofactor">
    <cofactor evidence="1 11 12">
        <name>FAD</name>
        <dbReference type="ChEBI" id="CHEBI:57692"/>
    </cofactor>
</comment>
<dbReference type="Pfam" id="PF00970">
    <property type="entry name" value="FAD_binding_6"/>
    <property type="match status" value="1"/>
</dbReference>
<dbReference type="InterPro" id="IPR017938">
    <property type="entry name" value="Riboflavin_synthase-like_b-brl"/>
</dbReference>
<reference evidence="14" key="1">
    <citation type="submission" date="2022-07" db="EMBL/GenBank/DDBJ databases">
        <title>Genome Sequence of Leucocoprinus birnbaumii.</title>
        <authorList>
            <person name="Buettner E."/>
        </authorList>
    </citation>
    <scope>NUCLEOTIDE SEQUENCE</scope>
    <source>
        <strain evidence="14">VT141</strain>
    </source>
</reference>
<keyword evidence="8 12" id="KW-0520">NAD</keyword>
<feature type="binding site" evidence="11">
    <location>
        <position position="145"/>
    </location>
    <ligand>
        <name>FAD</name>
        <dbReference type="ChEBI" id="CHEBI:57692"/>
    </ligand>
</feature>
<dbReference type="AlphaFoldDB" id="A0AAD5YTQ0"/>
<keyword evidence="5" id="KW-1000">Mitochondrion outer membrane</keyword>
<keyword evidence="6 11" id="KW-0274">FAD</keyword>
<dbReference type="InterPro" id="IPR001433">
    <property type="entry name" value="OxRdtase_FAD/NAD-bd"/>
</dbReference>
<comment type="caution">
    <text evidence="14">The sequence shown here is derived from an EMBL/GenBank/DDBJ whole genome shotgun (WGS) entry which is preliminary data.</text>
</comment>
<protein>
    <recommendedName>
        <fullName evidence="12">NADH-cytochrome b5 reductase</fullName>
        <ecNumber evidence="12">1.6.2.2</ecNumber>
    </recommendedName>
</protein>
<keyword evidence="4 11" id="KW-0285">Flavoprotein</keyword>
<evidence type="ECO:0000313" key="14">
    <source>
        <dbReference type="EMBL" id="KAJ3571620.1"/>
    </source>
</evidence>
<evidence type="ECO:0000256" key="11">
    <source>
        <dbReference type="PIRSR" id="PIRSR601834-1"/>
    </source>
</evidence>
<feature type="binding site" evidence="11">
    <location>
        <position position="170"/>
    </location>
    <ligand>
        <name>FAD</name>
        <dbReference type="ChEBI" id="CHEBI:57692"/>
    </ligand>
</feature>
<evidence type="ECO:0000256" key="2">
    <source>
        <dbReference type="ARBA" id="ARBA00004572"/>
    </source>
</evidence>
<evidence type="ECO:0000256" key="6">
    <source>
        <dbReference type="ARBA" id="ARBA00022827"/>
    </source>
</evidence>
<gene>
    <name evidence="14" type="ORF">NP233_g3644</name>
</gene>
<dbReference type="PRINTS" id="PR00371">
    <property type="entry name" value="FPNCR"/>
</dbReference>
<dbReference type="InterPro" id="IPR001709">
    <property type="entry name" value="Flavoprot_Pyr_Nucl_cyt_Rdtase"/>
</dbReference>
<dbReference type="Gene3D" id="2.40.30.10">
    <property type="entry name" value="Translation factors"/>
    <property type="match status" value="1"/>
</dbReference>
<feature type="binding site" evidence="11">
    <location>
        <position position="160"/>
    </location>
    <ligand>
        <name>FAD</name>
        <dbReference type="ChEBI" id="CHEBI:57692"/>
    </ligand>
</feature>
<feature type="binding site" evidence="11">
    <location>
        <position position="211"/>
    </location>
    <ligand>
        <name>FAD</name>
        <dbReference type="ChEBI" id="CHEBI:57692"/>
    </ligand>
</feature>
<dbReference type="InterPro" id="IPR001834">
    <property type="entry name" value="CBR-like"/>
</dbReference>
<dbReference type="InterPro" id="IPR039261">
    <property type="entry name" value="FNR_nucleotide-bd"/>
</dbReference>
<dbReference type="GO" id="GO:0090524">
    <property type="term" value="F:cytochrome-b5 reductase activity, acting on NADH"/>
    <property type="evidence" value="ECO:0007669"/>
    <property type="project" value="UniProtKB-EC"/>
</dbReference>
<evidence type="ECO:0000256" key="3">
    <source>
        <dbReference type="ARBA" id="ARBA00006105"/>
    </source>
</evidence>
<evidence type="ECO:0000256" key="9">
    <source>
        <dbReference type="ARBA" id="ARBA00023128"/>
    </source>
</evidence>
<dbReference type="PANTHER" id="PTHR19370:SF171">
    <property type="entry name" value="NADH-CYTOCHROME B5 REDUCTASE 2"/>
    <property type="match status" value="1"/>
</dbReference>
<proteinExistence type="inferred from homology"/>
<feature type="binding site" evidence="11">
    <location>
        <position position="144"/>
    </location>
    <ligand>
        <name>FAD</name>
        <dbReference type="ChEBI" id="CHEBI:57692"/>
    </ligand>
</feature>
<dbReference type="PANTHER" id="PTHR19370">
    <property type="entry name" value="NADH-CYTOCHROME B5 REDUCTASE"/>
    <property type="match status" value="1"/>
</dbReference>
<keyword evidence="7 12" id="KW-0560">Oxidoreductase</keyword>
<evidence type="ECO:0000256" key="10">
    <source>
        <dbReference type="ARBA" id="ARBA00047682"/>
    </source>
</evidence>
<dbReference type="FunFam" id="3.40.50.80:FF:000009">
    <property type="entry name" value="NADH-cytochrome b5 reductase"/>
    <property type="match status" value="1"/>
</dbReference>
<sequence length="340" mass="37330">MSLLRTALASSPRAIVCSSYLPGVCLSHFHRAAVSRPPQHPRSPPGSPAILIGAGLGGAGLYYYLEQQSKPAPKPKPTRSALDPENFKDFKLKKIKGYNDNTSEFIFELPPDEASLLSVASFVYLKASDPEALKGPNGKPVVRPYTPISDSEQLGEITFLIKKYETGNMSKYIHSLKEGDTIAIKGPLAKFPYKENEFDHIALIGGGSGITPLYQILTHALDSPNNKTKFTLIFSNVAEKDILLREELEALKKKHADKLDLVYYLDKPSENWKGGTGYITADVIKKYVPSPELKEKLKVFICGPPPQVASIAGKKDGFKQGELGGIMKELGYNGDQVYKF</sequence>
<feature type="binding site" evidence="11">
    <location>
        <position position="169"/>
    </location>
    <ligand>
        <name>FAD</name>
        <dbReference type="ChEBI" id="CHEBI:57692"/>
    </ligand>
</feature>
<dbReference type="GO" id="GO:0005741">
    <property type="term" value="C:mitochondrial outer membrane"/>
    <property type="evidence" value="ECO:0007669"/>
    <property type="project" value="UniProtKB-SubCell"/>
</dbReference>
<dbReference type="Gene3D" id="3.40.50.80">
    <property type="entry name" value="Nucleotide-binding domain of ferredoxin-NADP reductase (FNR) module"/>
    <property type="match status" value="1"/>
</dbReference>
<evidence type="ECO:0000313" key="15">
    <source>
        <dbReference type="Proteomes" id="UP001213000"/>
    </source>
</evidence>
<dbReference type="PRINTS" id="PR00406">
    <property type="entry name" value="CYTB5RDTASE"/>
</dbReference>
<organism evidence="14 15">
    <name type="scientific">Leucocoprinus birnbaumii</name>
    <dbReference type="NCBI Taxonomy" id="56174"/>
    <lineage>
        <taxon>Eukaryota</taxon>
        <taxon>Fungi</taxon>
        <taxon>Dikarya</taxon>
        <taxon>Basidiomycota</taxon>
        <taxon>Agaricomycotina</taxon>
        <taxon>Agaricomycetes</taxon>
        <taxon>Agaricomycetidae</taxon>
        <taxon>Agaricales</taxon>
        <taxon>Agaricineae</taxon>
        <taxon>Agaricaceae</taxon>
        <taxon>Leucocoprinus</taxon>
    </lineage>
</organism>
<keyword evidence="5" id="KW-0472">Membrane</keyword>
<evidence type="ECO:0000256" key="1">
    <source>
        <dbReference type="ARBA" id="ARBA00001974"/>
    </source>
</evidence>
<keyword evidence="15" id="KW-1185">Reference proteome</keyword>
<dbReference type="InterPro" id="IPR017927">
    <property type="entry name" value="FAD-bd_FR_type"/>
</dbReference>
<dbReference type="EC" id="1.6.2.2" evidence="12"/>
<evidence type="ECO:0000256" key="5">
    <source>
        <dbReference type="ARBA" id="ARBA00022787"/>
    </source>
</evidence>
<dbReference type="SUPFAM" id="SSF63380">
    <property type="entry name" value="Riboflavin synthase domain-like"/>
    <property type="match status" value="1"/>
</dbReference>
<keyword evidence="9" id="KW-0496">Mitochondrion</keyword>
<feature type="binding site" evidence="11">
    <location>
        <position position="162"/>
    </location>
    <ligand>
        <name>FAD</name>
        <dbReference type="ChEBI" id="CHEBI:57692"/>
    </ligand>
</feature>
<evidence type="ECO:0000256" key="12">
    <source>
        <dbReference type="RuleBase" id="RU361226"/>
    </source>
</evidence>
<feature type="binding site" evidence="11">
    <location>
        <position position="143"/>
    </location>
    <ligand>
        <name>FAD</name>
        <dbReference type="ChEBI" id="CHEBI:57692"/>
    </ligand>
</feature>
<accession>A0AAD5YTQ0</accession>
<comment type="catalytic activity">
    <reaction evidence="10 12">
        <text>2 Fe(III)-[cytochrome b5] + NADH = 2 Fe(II)-[cytochrome b5] + NAD(+) + H(+)</text>
        <dbReference type="Rhea" id="RHEA:46680"/>
        <dbReference type="Rhea" id="RHEA-COMP:10438"/>
        <dbReference type="Rhea" id="RHEA-COMP:10439"/>
        <dbReference type="ChEBI" id="CHEBI:15378"/>
        <dbReference type="ChEBI" id="CHEBI:29033"/>
        <dbReference type="ChEBI" id="CHEBI:29034"/>
        <dbReference type="ChEBI" id="CHEBI:57540"/>
        <dbReference type="ChEBI" id="CHEBI:57945"/>
        <dbReference type="EC" id="1.6.2.2"/>
    </reaction>
</comment>
<evidence type="ECO:0000256" key="8">
    <source>
        <dbReference type="ARBA" id="ARBA00023027"/>
    </source>
</evidence>
<comment type="subcellular location">
    <subcellularLocation>
        <location evidence="2">Mitochondrion outer membrane</location>
        <topology evidence="2">Single-pass membrane protein</topology>
    </subcellularLocation>
</comment>
<dbReference type="SUPFAM" id="SSF52343">
    <property type="entry name" value="Ferredoxin reductase-like, C-terminal NADP-linked domain"/>
    <property type="match status" value="1"/>
</dbReference>
<feature type="domain" description="FAD-binding FR-type" evidence="13">
    <location>
        <begin position="85"/>
        <end position="194"/>
    </location>
</feature>
<dbReference type="Pfam" id="PF00175">
    <property type="entry name" value="NAD_binding_1"/>
    <property type="match status" value="1"/>
</dbReference>
<dbReference type="EMBL" id="JANIEX010000177">
    <property type="protein sequence ID" value="KAJ3571620.1"/>
    <property type="molecule type" value="Genomic_DNA"/>
</dbReference>
<dbReference type="PROSITE" id="PS51384">
    <property type="entry name" value="FAD_FR"/>
    <property type="match status" value="1"/>
</dbReference>
<dbReference type="Proteomes" id="UP001213000">
    <property type="component" value="Unassembled WGS sequence"/>
</dbReference>
<evidence type="ECO:0000259" key="13">
    <source>
        <dbReference type="PROSITE" id="PS51384"/>
    </source>
</evidence>
<name>A0AAD5YTQ0_9AGAR</name>